<comment type="catalytic activity">
    <reaction evidence="2 8">
        <text>Release of an N-terminal amino acid, preferentially leucine, but not glutamic or aspartic acids.</text>
        <dbReference type="EC" id="3.4.11.10"/>
    </reaction>
</comment>
<dbReference type="InterPro" id="IPR023042">
    <property type="entry name" value="Peptidase_M17_leu_NH2_pept"/>
</dbReference>
<evidence type="ECO:0000256" key="8">
    <source>
        <dbReference type="HAMAP-Rule" id="MF_00181"/>
    </source>
</evidence>
<dbReference type="PRINTS" id="PR00481">
    <property type="entry name" value="LAMNOPPTDASE"/>
</dbReference>
<keyword evidence="8" id="KW-0479">Metal-binding</keyword>
<keyword evidence="4 8" id="KW-0031">Aminopeptidase</keyword>
<dbReference type="EC" id="3.4.11.1" evidence="8"/>
<dbReference type="GO" id="GO:0070006">
    <property type="term" value="F:metalloaminopeptidase activity"/>
    <property type="evidence" value="ECO:0007669"/>
    <property type="project" value="InterPro"/>
</dbReference>
<dbReference type="STRING" id="1724.GCA_001044175_01238"/>
<dbReference type="EC" id="3.4.11.10" evidence="8"/>
<dbReference type="GO" id="GO:0030145">
    <property type="term" value="F:manganese ion binding"/>
    <property type="evidence" value="ECO:0007669"/>
    <property type="project" value="UniProtKB-UniRule"/>
</dbReference>
<comment type="similarity">
    <text evidence="3 8">Belongs to the peptidase M17 family.</text>
</comment>
<dbReference type="Pfam" id="PF02789">
    <property type="entry name" value="Peptidase_M17_N"/>
    <property type="match status" value="1"/>
</dbReference>
<reference evidence="10 11" key="1">
    <citation type="submission" date="2017-10" db="EMBL/GenBank/DDBJ databases">
        <title>Sequencing the genomes of 1000 actinobacteria strains.</title>
        <authorList>
            <person name="Klenk H.-P."/>
        </authorList>
    </citation>
    <scope>NUCLEOTIDE SEQUENCE [LARGE SCALE GENOMIC DNA]</scope>
    <source>
        <strain evidence="10 11">DSM 20688</strain>
    </source>
</reference>
<comment type="subcellular location">
    <subcellularLocation>
        <location evidence="8">Cytoplasm</location>
    </subcellularLocation>
</comment>
<evidence type="ECO:0000256" key="4">
    <source>
        <dbReference type="ARBA" id="ARBA00022438"/>
    </source>
</evidence>
<dbReference type="SUPFAM" id="SSF53187">
    <property type="entry name" value="Zn-dependent exopeptidases"/>
    <property type="match status" value="1"/>
</dbReference>
<dbReference type="Gene3D" id="3.40.220.10">
    <property type="entry name" value="Leucine Aminopeptidase, subunit E, domain 1"/>
    <property type="match status" value="1"/>
</dbReference>
<dbReference type="EMBL" id="PDJF01000001">
    <property type="protein sequence ID" value="PFG28364.1"/>
    <property type="molecule type" value="Genomic_DNA"/>
</dbReference>
<feature type="active site" evidence="8">
    <location>
        <position position="368"/>
    </location>
</feature>
<dbReference type="PROSITE" id="PS00631">
    <property type="entry name" value="CYTOSOL_AP"/>
    <property type="match status" value="1"/>
</dbReference>
<dbReference type="InterPro" id="IPR011356">
    <property type="entry name" value="Leucine_aapep/pepB"/>
</dbReference>
<gene>
    <name evidence="8" type="primary">pepA</name>
    <name evidence="10" type="ORF">ATK06_1474</name>
</gene>
<dbReference type="HAMAP" id="MF_00181">
    <property type="entry name" value="Cytosol_peptidase_M17"/>
    <property type="match status" value="1"/>
</dbReference>
<dbReference type="NCBIfam" id="NF002073">
    <property type="entry name" value="PRK00913.1-2"/>
    <property type="match status" value="1"/>
</dbReference>
<dbReference type="Pfam" id="PF00883">
    <property type="entry name" value="Peptidase_M17"/>
    <property type="match status" value="1"/>
</dbReference>
<comment type="caution">
    <text evidence="10">The sequence shown here is derived from an EMBL/GenBank/DDBJ whole genome shotgun (WGS) entry which is preliminary data.</text>
</comment>
<dbReference type="InterPro" id="IPR008283">
    <property type="entry name" value="Peptidase_M17_N"/>
</dbReference>
<keyword evidence="5 8" id="KW-0645">Protease</keyword>
<accession>A0A2A9DP46</accession>
<dbReference type="CDD" id="cd00433">
    <property type="entry name" value="Peptidase_M17"/>
    <property type="match status" value="1"/>
</dbReference>
<evidence type="ECO:0000256" key="5">
    <source>
        <dbReference type="ARBA" id="ARBA00022670"/>
    </source>
</evidence>
<keyword evidence="6 8" id="KW-0378">Hydrolase</keyword>
<dbReference type="SUPFAM" id="SSF52949">
    <property type="entry name" value="Macro domain-like"/>
    <property type="match status" value="1"/>
</dbReference>
<feature type="binding site" evidence="8">
    <location>
        <position position="366"/>
    </location>
    <ligand>
        <name>Mn(2+)</name>
        <dbReference type="ChEBI" id="CHEBI:29035"/>
        <label>2</label>
    </ligand>
</feature>
<evidence type="ECO:0000256" key="2">
    <source>
        <dbReference type="ARBA" id="ARBA00000967"/>
    </source>
</evidence>
<organism evidence="10 11">
    <name type="scientific">Corynebacterium renale</name>
    <dbReference type="NCBI Taxonomy" id="1724"/>
    <lineage>
        <taxon>Bacteria</taxon>
        <taxon>Bacillati</taxon>
        <taxon>Actinomycetota</taxon>
        <taxon>Actinomycetes</taxon>
        <taxon>Mycobacteriales</taxon>
        <taxon>Corynebacteriaceae</taxon>
        <taxon>Corynebacterium</taxon>
    </lineage>
</organism>
<feature type="binding site" evidence="8">
    <location>
        <position position="282"/>
    </location>
    <ligand>
        <name>Mn(2+)</name>
        <dbReference type="ChEBI" id="CHEBI:29035"/>
        <label>2</label>
    </ligand>
</feature>
<comment type="cofactor">
    <cofactor evidence="8">
        <name>Mn(2+)</name>
        <dbReference type="ChEBI" id="CHEBI:29035"/>
    </cofactor>
    <text evidence="8">Binds 2 manganese ions per subunit.</text>
</comment>
<feature type="binding site" evidence="8">
    <location>
        <position position="366"/>
    </location>
    <ligand>
        <name>Mn(2+)</name>
        <dbReference type="ChEBI" id="CHEBI:29035"/>
        <label>1</label>
    </ligand>
</feature>
<evidence type="ECO:0000256" key="7">
    <source>
        <dbReference type="ARBA" id="ARBA00049972"/>
    </source>
</evidence>
<protein>
    <recommendedName>
        <fullName evidence="8">Probable cytosol aminopeptidase</fullName>
        <ecNumber evidence="8">3.4.11.1</ecNumber>
    </recommendedName>
    <alternativeName>
        <fullName evidence="8">Leucine aminopeptidase</fullName>
        <shortName evidence="8">LAP</shortName>
        <ecNumber evidence="8">3.4.11.10</ecNumber>
    </alternativeName>
    <alternativeName>
        <fullName evidence="8">Leucyl aminopeptidase</fullName>
    </alternativeName>
</protein>
<dbReference type="GO" id="GO:0006508">
    <property type="term" value="P:proteolysis"/>
    <property type="evidence" value="ECO:0007669"/>
    <property type="project" value="UniProtKB-KW"/>
</dbReference>
<feature type="binding site" evidence="8">
    <location>
        <position position="287"/>
    </location>
    <ligand>
        <name>Mn(2+)</name>
        <dbReference type="ChEBI" id="CHEBI:29035"/>
        <label>1</label>
    </ligand>
</feature>
<dbReference type="PANTHER" id="PTHR11963">
    <property type="entry name" value="LEUCINE AMINOPEPTIDASE-RELATED"/>
    <property type="match status" value="1"/>
</dbReference>
<feature type="domain" description="Cytosol aminopeptidase" evidence="9">
    <location>
        <begin position="362"/>
        <end position="369"/>
    </location>
</feature>
<comment type="function">
    <text evidence="7 8">Presumably involved in the processing and regular turnover of intracellular proteins. Catalyzes the removal of unsubstituted N-terminal amino acids from various peptides.</text>
</comment>
<dbReference type="InterPro" id="IPR043472">
    <property type="entry name" value="Macro_dom-like"/>
</dbReference>
<evidence type="ECO:0000313" key="11">
    <source>
        <dbReference type="Proteomes" id="UP000221653"/>
    </source>
</evidence>
<evidence type="ECO:0000259" key="9">
    <source>
        <dbReference type="PROSITE" id="PS00631"/>
    </source>
</evidence>
<evidence type="ECO:0000256" key="1">
    <source>
        <dbReference type="ARBA" id="ARBA00000135"/>
    </source>
</evidence>
<dbReference type="RefSeq" id="WP_098389099.1">
    <property type="nucleotide sequence ID" value="NZ_LS483464.1"/>
</dbReference>
<feature type="binding site" evidence="8">
    <location>
        <position position="364"/>
    </location>
    <ligand>
        <name>Mn(2+)</name>
        <dbReference type="ChEBI" id="CHEBI:29035"/>
        <label>1</label>
    </ligand>
</feature>
<dbReference type="OrthoDB" id="9809354at2"/>
<sequence length="517" mass="54398">MASFTLPATGTAATAKLSVKIPKKTPDALVLPVFNAGDSTEDAKESGLELPASDVLSTESAQELLEALEAIGARASVGEHTLLAAGPKAQKEGLPSTIIAVGLGAVEDLDDETLRRAAGVVGRHLSAHSPQLKTVATTLNQFGLRPAVEGWILGSYHYAGLSSRKSFTETEVIFLDPDAKKKEPTTEFNTAVITAEAVNTTRDWVNTPSNFLYPKVYAQLIEQHAKDTGVEVTVLDKKELTKQGFGGVLAVGQGSEHSPRVVQVRWQPKKGSKKPDLALVGKGITFDTGGISLKPPANMENMISDMGGSAAVINAVLAAARLNLPITVTGTVALAENMPSGSATRPGDVITHYGGITSEIINTDAEGRVVLGDAIAFASEDKPAKLVETSTLTGAQIVALGNRTAAVMGTDELRDTVAELGREVGENAWAMPLLEEHDKAIESPIADIRNVPNSRDGGMLYAGTYLEKFVGNGIEWAHVDIAGPSFNTKAPYGYTPARATGNPVRTFVALMEKIAEA</sequence>
<feature type="active site" evidence="8">
    <location>
        <position position="294"/>
    </location>
</feature>
<keyword evidence="11" id="KW-1185">Reference proteome</keyword>
<evidence type="ECO:0000256" key="3">
    <source>
        <dbReference type="ARBA" id="ARBA00009528"/>
    </source>
</evidence>
<keyword evidence="8" id="KW-0963">Cytoplasm</keyword>
<evidence type="ECO:0000256" key="6">
    <source>
        <dbReference type="ARBA" id="ARBA00022801"/>
    </source>
</evidence>
<proteinExistence type="inferred from homology"/>
<dbReference type="GO" id="GO:0005737">
    <property type="term" value="C:cytoplasm"/>
    <property type="evidence" value="ECO:0007669"/>
    <property type="project" value="UniProtKB-SubCell"/>
</dbReference>
<keyword evidence="8" id="KW-0464">Manganese</keyword>
<feature type="binding site" evidence="8">
    <location>
        <position position="305"/>
    </location>
    <ligand>
        <name>Mn(2+)</name>
        <dbReference type="ChEBI" id="CHEBI:29035"/>
        <label>2</label>
    </ligand>
</feature>
<dbReference type="Proteomes" id="UP000221653">
    <property type="component" value="Unassembled WGS sequence"/>
</dbReference>
<dbReference type="AlphaFoldDB" id="A0A2A9DP46"/>
<dbReference type="PANTHER" id="PTHR11963:SF23">
    <property type="entry name" value="CYTOSOL AMINOPEPTIDASE"/>
    <property type="match status" value="1"/>
</dbReference>
<comment type="catalytic activity">
    <reaction evidence="1 8">
        <text>Release of an N-terminal amino acid, Xaa-|-Yaa-, in which Xaa is preferably Leu, but may be other amino acids including Pro although not Arg or Lys, and Yaa may be Pro. Amino acid amides and methyl esters are also readily hydrolyzed, but rates on arylamides are exceedingly low.</text>
        <dbReference type="EC" id="3.4.11.1"/>
    </reaction>
</comment>
<dbReference type="Gene3D" id="3.40.630.10">
    <property type="entry name" value="Zn peptidases"/>
    <property type="match status" value="1"/>
</dbReference>
<evidence type="ECO:0000313" key="10">
    <source>
        <dbReference type="EMBL" id="PFG28364.1"/>
    </source>
</evidence>
<feature type="binding site" evidence="8">
    <location>
        <position position="287"/>
    </location>
    <ligand>
        <name>Mn(2+)</name>
        <dbReference type="ChEBI" id="CHEBI:29035"/>
        <label>2</label>
    </ligand>
</feature>
<name>A0A2A9DP46_9CORY</name>
<dbReference type="InterPro" id="IPR000819">
    <property type="entry name" value="Peptidase_M17_C"/>
</dbReference>